<keyword evidence="1" id="KW-0472">Membrane</keyword>
<gene>
    <name evidence="2" type="ORF">EDS130_LOCUS10393</name>
</gene>
<evidence type="ECO:0000256" key="1">
    <source>
        <dbReference type="SAM" id="Phobius"/>
    </source>
</evidence>
<comment type="caution">
    <text evidence="2">The sequence shown here is derived from an EMBL/GenBank/DDBJ whole genome shotgun (WGS) entry which is preliminary data.</text>
</comment>
<sequence length="81" mass="9343">MSNQLDVNSNITVLSTSTSTSDDSSSFWLIFRLKLMFLIPFILACIILFLLVLSLLKHLIDYCRKSRRKLTITDCTIQDEK</sequence>
<dbReference type="EMBL" id="CAJNOJ010000036">
    <property type="protein sequence ID" value="CAF0913446.1"/>
    <property type="molecule type" value="Genomic_DNA"/>
</dbReference>
<accession>A0A814AJH0</accession>
<organism evidence="2 3">
    <name type="scientific">Adineta ricciae</name>
    <name type="common">Rotifer</name>
    <dbReference type="NCBI Taxonomy" id="249248"/>
    <lineage>
        <taxon>Eukaryota</taxon>
        <taxon>Metazoa</taxon>
        <taxon>Spiralia</taxon>
        <taxon>Gnathifera</taxon>
        <taxon>Rotifera</taxon>
        <taxon>Eurotatoria</taxon>
        <taxon>Bdelloidea</taxon>
        <taxon>Adinetida</taxon>
        <taxon>Adinetidae</taxon>
        <taxon>Adineta</taxon>
    </lineage>
</organism>
<protein>
    <submittedName>
        <fullName evidence="2">Uncharacterized protein</fullName>
    </submittedName>
</protein>
<evidence type="ECO:0000313" key="2">
    <source>
        <dbReference type="EMBL" id="CAF0913446.1"/>
    </source>
</evidence>
<proteinExistence type="predicted"/>
<reference evidence="2" key="1">
    <citation type="submission" date="2021-02" db="EMBL/GenBank/DDBJ databases">
        <authorList>
            <person name="Nowell W R."/>
        </authorList>
    </citation>
    <scope>NUCLEOTIDE SEQUENCE</scope>
</reference>
<dbReference type="Proteomes" id="UP000663852">
    <property type="component" value="Unassembled WGS sequence"/>
</dbReference>
<keyword evidence="1" id="KW-1133">Transmembrane helix</keyword>
<name>A0A814AJH0_ADIRI</name>
<keyword evidence="1" id="KW-0812">Transmembrane</keyword>
<evidence type="ECO:0000313" key="3">
    <source>
        <dbReference type="Proteomes" id="UP000663852"/>
    </source>
</evidence>
<feature type="transmembrane region" description="Helical" evidence="1">
    <location>
        <begin position="35"/>
        <end position="60"/>
    </location>
</feature>
<dbReference type="AlphaFoldDB" id="A0A814AJH0"/>